<dbReference type="RefSeq" id="WP_215342181.1">
    <property type="nucleotide sequence ID" value="NZ_JAGSGD010000001.1"/>
</dbReference>
<reference evidence="7" key="1">
    <citation type="submission" date="2021-01" db="EMBL/GenBank/DDBJ databases">
        <title>Genome sequence of Phenylobacterium sp. 20VBR1 isolated from a valley glaceir, Ny-Alesund, Svalbard.</title>
        <authorList>
            <person name="Thomas F.A."/>
            <person name="Krishnan K.P."/>
            <person name="Sinha R.K."/>
        </authorList>
    </citation>
    <scope>NUCLEOTIDE SEQUENCE</scope>
    <source>
        <strain evidence="7">20VBR1</strain>
    </source>
</reference>
<protein>
    <submittedName>
        <fullName evidence="6">TetR/AcrR family transcriptional regulator</fullName>
    </submittedName>
</protein>
<keyword evidence="1" id="KW-0805">Transcription regulation</keyword>
<evidence type="ECO:0000259" key="5">
    <source>
        <dbReference type="PROSITE" id="PS50977"/>
    </source>
</evidence>
<dbReference type="SUPFAM" id="SSF46689">
    <property type="entry name" value="Homeodomain-like"/>
    <property type="match status" value="1"/>
</dbReference>
<dbReference type="GO" id="GO:0003677">
    <property type="term" value="F:DNA binding"/>
    <property type="evidence" value="ECO:0007669"/>
    <property type="project" value="UniProtKB-UniRule"/>
</dbReference>
<keyword evidence="8" id="KW-1185">Reference proteome</keyword>
<gene>
    <name evidence="6" type="ORF">JKL49_17540</name>
    <name evidence="7" type="ORF">JKL49_24495</name>
</gene>
<sequence>MARPLEFDRDAALDRAMRVFWRQGYQAASLPDLLADMGISRSSLYAAFGDKRGLMVECLDLFARRTLQILARARTGQPPLEALRQFFDRSVVDPPGGNAEWGCLLVNTVLEMADVDDGLSAHAAARLAQVQAGFEDCLRDAGCAPDQADELAAFLMLVNQGMRVSSRRAQPLQARRDQIATTFRVLSAAIPTEAPAT</sequence>
<accession>A0A941D302</accession>
<evidence type="ECO:0000256" key="4">
    <source>
        <dbReference type="PROSITE-ProRule" id="PRU00335"/>
    </source>
</evidence>
<dbReference type="PANTHER" id="PTHR47506">
    <property type="entry name" value="TRANSCRIPTIONAL REGULATORY PROTEIN"/>
    <property type="match status" value="1"/>
</dbReference>
<evidence type="ECO:0000256" key="1">
    <source>
        <dbReference type="ARBA" id="ARBA00023015"/>
    </source>
</evidence>
<dbReference type="EMBL" id="CP068570">
    <property type="protein sequence ID" value="QQZ49852.1"/>
    <property type="molecule type" value="Genomic_DNA"/>
</dbReference>
<feature type="domain" description="HTH tetR-type" evidence="5">
    <location>
        <begin position="6"/>
        <end position="66"/>
    </location>
</feature>
<dbReference type="Pfam" id="PF00440">
    <property type="entry name" value="TetR_N"/>
    <property type="match status" value="1"/>
</dbReference>
<dbReference type="AlphaFoldDB" id="A0A941D302"/>
<dbReference type="SUPFAM" id="SSF48498">
    <property type="entry name" value="Tetracyclin repressor-like, C-terminal domain"/>
    <property type="match status" value="1"/>
</dbReference>
<dbReference type="PROSITE" id="PS50977">
    <property type="entry name" value="HTH_TETR_2"/>
    <property type="match status" value="1"/>
</dbReference>
<dbReference type="Proteomes" id="UP000622580">
    <property type="component" value="Unassembled WGS sequence"/>
</dbReference>
<dbReference type="Pfam" id="PF21993">
    <property type="entry name" value="TetR_C_13_2"/>
    <property type="match status" value="1"/>
</dbReference>
<keyword evidence="3" id="KW-0804">Transcription</keyword>
<dbReference type="Gene3D" id="1.10.357.10">
    <property type="entry name" value="Tetracycline Repressor, domain 2"/>
    <property type="match status" value="1"/>
</dbReference>
<dbReference type="InterPro" id="IPR001647">
    <property type="entry name" value="HTH_TetR"/>
</dbReference>
<proteinExistence type="predicted"/>
<name>A0A941D302_9CAUL</name>
<dbReference type="EMBL" id="JAGSGD010000001">
    <property type="protein sequence ID" value="MBR7621201.1"/>
    <property type="molecule type" value="Genomic_DNA"/>
</dbReference>
<dbReference type="PANTHER" id="PTHR47506:SF1">
    <property type="entry name" value="HTH-TYPE TRANSCRIPTIONAL REGULATOR YJDC"/>
    <property type="match status" value="1"/>
</dbReference>
<feature type="DNA-binding region" description="H-T-H motif" evidence="4">
    <location>
        <begin position="29"/>
        <end position="48"/>
    </location>
</feature>
<dbReference type="InterPro" id="IPR054156">
    <property type="entry name" value="YxaF_TetR_C"/>
</dbReference>
<evidence type="ECO:0000256" key="3">
    <source>
        <dbReference type="ARBA" id="ARBA00023163"/>
    </source>
</evidence>
<evidence type="ECO:0000256" key="2">
    <source>
        <dbReference type="ARBA" id="ARBA00023125"/>
    </source>
</evidence>
<evidence type="ECO:0000313" key="6">
    <source>
        <dbReference type="EMBL" id="MBR7621201.1"/>
    </source>
</evidence>
<evidence type="ECO:0000313" key="7">
    <source>
        <dbReference type="EMBL" id="QQZ49852.1"/>
    </source>
</evidence>
<dbReference type="InterPro" id="IPR009057">
    <property type="entry name" value="Homeodomain-like_sf"/>
</dbReference>
<reference evidence="6" key="2">
    <citation type="submission" date="2021-04" db="EMBL/GenBank/DDBJ databases">
        <title>Draft genome assembly of strain Phenylobacterium sp. 20VBR1 using MiniION and Illumina platforms.</title>
        <authorList>
            <person name="Thomas F.A."/>
            <person name="Krishnan K.P."/>
            <person name="Sinha R.K."/>
        </authorList>
    </citation>
    <scope>NUCLEOTIDE SEQUENCE</scope>
    <source>
        <strain evidence="6">20VBR1</strain>
    </source>
</reference>
<dbReference type="Gene3D" id="1.10.10.60">
    <property type="entry name" value="Homeodomain-like"/>
    <property type="match status" value="1"/>
</dbReference>
<dbReference type="InterPro" id="IPR036271">
    <property type="entry name" value="Tet_transcr_reg_TetR-rel_C_sf"/>
</dbReference>
<evidence type="ECO:0000313" key="8">
    <source>
        <dbReference type="Proteomes" id="UP000622580"/>
    </source>
</evidence>
<organism evidence="6 8">
    <name type="scientific">Phenylobacterium glaciei</name>
    <dbReference type="NCBI Taxonomy" id="2803784"/>
    <lineage>
        <taxon>Bacteria</taxon>
        <taxon>Pseudomonadati</taxon>
        <taxon>Pseudomonadota</taxon>
        <taxon>Alphaproteobacteria</taxon>
        <taxon>Caulobacterales</taxon>
        <taxon>Caulobacteraceae</taxon>
        <taxon>Phenylobacterium</taxon>
    </lineage>
</organism>
<keyword evidence="2 4" id="KW-0238">DNA-binding</keyword>